<dbReference type="GO" id="GO:0005634">
    <property type="term" value="C:nucleus"/>
    <property type="evidence" value="ECO:0007669"/>
    <property type="project" value="UniProtKB-SubCell"/>
</dbReference>
<dbReference type="HAMAP" id="MF_01963">
    <property type="entry name" value="MTAP"/>
    <property type="match status" value="1"/>
</dbReference>
<feature type="binding site" evidence="4">
    <location>
        <position position="191"/>
    </location>
    <ligand>
        <name>substrate</name>
    </ligand>
</feature>
<accession>A0A9N9TU86</accession>
<feature type="site" description="Important for substrate specificity" evidence="4">
    <location>
        <position position="228"/>
    </location>
</feature>
<evidence type="ECO:0000313" key="6">
    <source>
        <dbReference type="EMBL" id="CAG9862898.1"/>
    </source>
</evidence>
<comment type="pathway">
    <text evidence="4">Amino-acid biosynthesis; L-methionine biosynthesis via salvage pathway; S-methyl-5-thio-alpha-D-ribose 1-phosphate from S-methyl-5'-thioadenosine (phosphorylase route): step 1/1.</text>
</comment>
<evidence type="ECO:0000313" key="7">
    <source>
        <dbReference type="Proteomes" id="UP001153712"/>
    </source>
</evidence>
<comment type="caution">
    <text evidence="4">Lacks conserved residue(s) required for the propagation of feature annotation.</text>
</comment>
<name>A0A9N9TU86_PHYSR</name>
<dbReference type="FunFam" id="3.40.50.1580:FF:000012">
    <property type="entry name" value="Probable 6-oxopurine nucleoside phosphorylase"/>
    <property type="match status" value="1"/>
</dbReference>
<feature type="site" description="Important for substrate specificity" evidence="4">
    <location>
        <position position="173"/>
    </location>
</feature>
<dbReference type="AlphaFoldDB" id="A0A9N9TU86"/>
<proteinExistence type="inferred from homology"/>
<dbReference type="GO" id="GO:0017061">
    <property type="term" value="F:S-methyl-5-thioadenosine phosphorylase activity"/>
    <property type="evidence" value="ECO:0007669"/>
    <property type="project" value="UniProtKB-UniRule"/>
</dbReference>
<dbReference type="PANTHER" id="PTHR42679">
    <property type="entry name" value="S-METHYL-5'-THIOADENOSINE PHOSPHORYLASE"/>
    <property type="match status" value="1"/>
</dbReference>
<dbReference type="GO" id="GO:0005829">
    <property type="term" value="C:cytosol"/>
    <property type="evidence" value="ECO:0007669"/>
    <property type="project" value="TreeGrafter"/>
</dbReference>
<dbReference type="PANTHER" id="PTHR42679:SF2">
    <property type="entry name" value="S-METHYL-5'-THIOADENOSINE PHOSPHORYLASE"/>
    <property type="match status" value="1"/>
</dbReference>
<dbReference type="InterPro" id="IPR035994">
    <property type="entry name" value="Nucleoside_phosphorylase_sf"/>
</dbReference>
<dbReference type="GO" id="GO:0006166">
    <property type="term" value="P:purine ribonucleoside salvage"/>
    <property type="evidence" value="ECO:0007669"/>
    <property type="project" value="UniProtKB-KW"/>
</dbReference>
<dbReference type="Proteomes" id="UP001153712">
    <property type="component" value="Chromosome 6"/>
</dbReference>
<sequence>MPVTPKVGIIGGTGFDDPDILKNRKEKKVSTPFGDPSDALILGEINGVQTVLLSRHGRKHDIMPGNINYRANIWALKEEGCTHIISTAAVGSLQEQYKPGELVLVDNFVDRTTNRKQTFYDGEPGHPVGVTHIPMEPAYCQQTRALILKLAKDLNVEIIPKGTVVTIEGPRYSSKAESNIFRSYGAHIIGMTQVPEVVLAKEAGICYANIALVTDYDCWRESGEKVSVAEVMKTFSENVNKVSSFVLAVVARIGQENWDATINELKETVKGAIMLPKS</sequence>
<evidence type="ECO:0000256" key="4">
    <source>
        <dbReference type="HAMAP-Rule" id="MF_03155"/>
    </source>
</evidence>
<keyword evidence="1 4" id="KW-0328">Glycosyltransferase</keyword>
<comment type="subunit">
    <text evidence="4">Homotrimer.</text>
</comment>
<comment type="subcellular location">
    <subcellularLocation>
        <location evidence="4">Cytoplasm</location>
    </subcellularLocation>
    <subcellularLocation>
        <location evidence="4">Nucleus</location>
    </subcellularLocation>
</comment>
<dbReference type="NCBIfam" id="TIGR01694">
    <property type="entry name" value="MTAP"/>
    <property type="match status" value="1"/>
</dbReference>
<reference evidence="6" key="1">
    <citation type="submission" date="2022-01" db="EMBL/GenBank/DDBJ databases">
        <authorList>
            <person name="King R."/>
        </authorList>
    </citation>
    <scope>NUCLEOTIDE SEQUENCE</scope>
</reference>
<dbReference type="Gene3D" id="3.40.50.1580">
    <property type="entry name" value="Nucleoside phosphorylase domain"/>
    <property type="match status" value="1"/>
</dbReference>
<gene>
    <name evidence="6" type="ORF">PHYEVI_LOCUS9202</name>
</gene>
<keyword evidence="2 4" id="KW-0808">Transferase</keyword>
<feature type="binding site" evidence="4">
    <location>
        <position position="13"/>
    </location>
    <ligand>
        <name>phosphate</name>
        <dbReference type="ChEBI" id="CHEBI:43474"/>
    </ligand>
</feature>
<dbReference type="EC" id="2.4.2.28" evidence="4"/>
<keyword evidence="3 4" id="KW-0660">Purine salvage</keyword>
<dbReference type="Pfam" id="PF01048">
    <property type="entry name" value="PNP_UDP_1"/>
    <property type="match status" value="1"/>
</dbReference>
<dbReference type="SUPFAM" id="SSF53167">
    <property type="entry name" value="Purine and uridine phosphorylases"/>
    <property type="match status" value="1"/>
</dbReference>
<evidence type="ECO:0000256" key="3">
    <source>
        <dbReference type="ARBA" id="ARBA00022726"/>
    </source>
</evidence>
<feature type="binding site" evidence="4">
    <location>
        <begin position="55"/>
        <end position="56"/>
    </location>
    <ligand>
        <name>phosphate</name>
        <dbReference type="ChEBI" id="CHEBI:43474"/>
    </ligand>
</feature>
<evidence type="ECO:0000256" key="1">
    <source>
        <dbReference type="ARBA" id="ARBA00022676"/>
    </source>
</evidence>
<comment type="catalytic activity">
    <reaction evidence="4">
        <text>S-methyl-5'-thioadenosine + phosphate = 5-(methylsulfanyl)-alpha-D-ribose 1-phosphate + adenine</text>
        <dbReference type="Rhea" id="RHEA:11852"/>
        <dbReference type="ChEBI" id="CHEBI:16708"/>
        <dbReference type="ChEBI" id="CHEBI:17509"/>
        <dbReference type="ChEBI" id="CHEBI:43474"/>
        <dbReference type="ChEBI" id="CHEBI:58533"/>
        <dbReference type="EC" id="2.4.2.28"/>
    </reaction>
</comment>
<dbReference type="InterPro" id="IPR000845">
    <property type="entry name" value="Nucleoside_phosphorylase_d"/>
</dbReference>
<feature type="binding site" evidence="4">
    <location>
        <begin position="215"/>
        <end position="217"/>
    </location>
    <ligand>
        <name>substrate</name>
    </ligand>
</feature>
<evidence type="ECO:0000259" key="5">
    <source>
        <dbReference type="Pfam" id="PF01048"/>
    </source>
</evidence>
<comment type="similarity">
    <text evidence="4">Belongs to the PNP/MTAP phosphorylase family. MTAP subfamily.</text>
</comment>
<protein>
    <recommendedName>
        <fullName evidence="4">S-methyl-5'-thioadenosine phosphorylase</fullName>
        <ecNumber evidence="4">2.4.2.28</ecNumber>
    </recommendedName>
    <alternativeName>
        <fullName evidence="4">5'-methylthioadenosine phosphorylase</fullName>
        <shortName evidence="4">MTA phosphorylase</shortName>
        <shortName evidence="4">MTAP</shortName>
        <shortName evidence="4">MTAPase</shortName>
    </alternativeName>
</protein>
<keyword evidence="4" id="KW-0963">Cytoplasm</keyword>
<organism evidence="6 7">
    <name type="scientific">Phyllotreta striolata</name>
    <name type="common">Striped flea beetle</name>
    <name type="synonym">Crioceris striolata</name>
    <dbReference type="NCBI Taxonomy" id="444603"/>
    <lineage>
        <taxon>Eukaryota</taxon>
        <taxon>Metazoa</taxon>
        <taxon>Ecdysozoa</taxon>
        <taxon>Arthropoda</taxon>
        <taxon>Hexapoda</taxon>
        <taxon>Insecta</taxon>
        <taxon>Pterygota</taxon>
        <taxon>Neoptera</taxon>
        <taxon>Endopterygota</taxon>
        <taxon>Coleoptera</taxon>
        <taxon>Polyphaga</taxon>
        <taxon>Cucujiformia</taxon>
        <taxon>Chrysomeloidea</taxon>
        <taxon>Chrysomelidae</taxon>
        <taxon>Galerucinae</taxon>
        <taxon>Alticini</taxon>
        <taxon>Phyllotreta</taxon>
    </lineage>
</organism>
<dbReference type="EMBL" id="OU900099">
    <property type="protein sequence ID" value="CAG9862898.1"/>
    <property type="molecule type" value="Genomic_DNA"/>
</dbReference>
<keyword evidence="4" id="KW-0539">Nucleus</keyword>
<dbReference type="OrthoDB" id="431409at2759"/>
<keyword evidence="7" id="KW-1185">Reference proteome</keyword>
<comment type="function">
    <text evidence="4">Catalyzes the reversible phosphorylation of S-methyl-5'-thioadenosine (MTA) to adenine and 5-methylthioribose-1-phosphate. Involved in the breakdown of MTA, a major by-product of polyamine biosynthesis. Responsible for the first step in the methionine salvage pathway after MTA has been generated from S-adenosylmethionine. Has broad substrate specificity with 6-aminopurine nucleosides as preferred substrates.</text>
</comment>
<feature type="domain" description="Nucleoside phosphorylase" evidence="5">
    <location>
        <begin position="6"/>
        <end position="250"/>
    </location>
</feature>
<evidence type="ECO:0000256" key="2">
    <source>
        <dbReference type="ARBA" id="ARBA00022679"/>
    </source>
</evidence>
<feature type="binding site" evidence="4">
    <location>
        <position position="192"/>
    </location>
    <ligand>
        <name>phosphate</name>
        <dbReference type="ChEBI" id="CHEBI:43474"/>
    </ligand>
</feature>
<dbReference type="CDD" id="cd09010">
    <property type="entry name" value="MTAP_SsMTAPII_like_MTIP"/>
    <property type="match status" value="1"/>
</dbReference>
<dbReference type="InterPro" id="IPR010044">
    <property type="entry name" value="MTAP"/>
</dbReference>
<dbReference type="GO" id="GO:0019509">
    <property type="term" value="P:L-methionine salvage from methylthioadenosine"/>
    <property type="evidence" value="ECO:0007669"/>
    <property type="project" value="UniProtKB-UniRule"/>
</dbReference>